<evidence type="ECO:0000256" key="1">
    <source>
        <dbReference type="SAM" id="MobiDB-lite"/>
    </source>
</evidence>
<dbReference type="EMBL" id="JAODAN010000006">
    <property type="protein sequence ID" value="KAK1923666.1"/>
    <property type="molecule type" value="Genomic_DNA"/>
</dbReference>
<gene>
    <name evidence="2" type="ORF">DB88DRAFT_464828</name>
</gene>
<dbReference type="Proteomes" id="UP001182556">
    <property type="component" value="Unassembled WGS sequence"/>
</dbReference>
<keyword evidence="3" id="KW-1185">Reference proteome</keyword>
<evidence type="ECO:0000313" key="3">
    <source>
        <dbReference type="Proteomes" id="UP001182556"/>
    </source>
</evidence>
<comment type="caution">
    <text evidence="2">The sequence shown here is derived from an EMBL/GenBank/DDBJ whole genome shotgun (WGS) entry which is preliminary data.</text>
</comment>
<sequence>MRVSRPLASLRHPIHSRGLSTTARYAQRVPVRTEVPLSRNIPQVDYLGGTAAVASLAMRLVKILVVGGVTVVGVGTVAFEGLHQYIETGPLSIPSRGNDEYGWEDEVQGWTGGPKGGTDPRLGWKARHAIRAAWMCQSWGAGDASVSSGRQGFFEPDYFAVRGMIGVDPTIVRPDRGYEMANAFLTAALDAARAKGLVFPPALSVLRTPGPPTSQSASAGHSNTSATQGDPAVVDLLLLKAGALERMGSSDSLSHAKEIYEQVVSAIHSDADPIHEARIMRLAGKVGSLCARMGDGDEALAWWGWGLSRVGLELPSKTTEVKAELRSWFGKSPAPVEQPTLPTSLPPPILRATISLLTTASTHLATRSHIAAASSLQTTALALLPAPRPIPRADPSTAGMILHHTWLEQRSALLTLHLASTTYAQGRPAVNLATIASARADQVLEAIEPLPRVYTRALKPASQLLRRDALLTAAEASYTRALLLERQPEPPLELIAECFERSMTLSALESGKTEAKAMGSEWEKYYESFARVKEKLGQSVE</sequence>
<evidence type="ECO:0000313" key="2">
    <source>
        <dbReference type="EMBL" id="KAK1923666.1"/>
    </source>
</evidence>
<dbReference type="AlphaFoldDB" id="A0AAD9FPI2"/>
<name>A0AAD9FPI2_PAPLA</name>
<organism evidence="2 3">
    <name type="scientific">Papiliotrema laurentii</name>
    <name type="common">Cryptococcus laurentii</name>
    <dbReference type="NCBI Taxonomy" id="5418"/>
    <lineage>
        <taxon>Eukaryota</taxon>
        <taxon>Fungi</taxon>
        <taxon>Dikarya</taxon>
        <taxon>Basidiomycota</taxon>
        <taxon>Agaricomycotina</taxon>
        <taxon>Tremellomycetes</taxon>
        <taxon>Tremellales</taxon>
        <taxon>Rhynchogastremaceae</taxon>
        <taxon>Papiliotrema</taxon>
    </lineage>
</organism>
<accession>A0AAD9FPI2</accession>
<feature type="region of interest" description="Disordered" evidence="1">
    <location>
        <begin position="208"/>
        <end position="228"/>
    </location>
</feature>
<proteinExistence type="predicted"/>
<reference evidence="2" key="1">
    <citation type="submission" date="2023-02" db="EMBL/GenBank/DDBJ databases">
        <title>Identification and recombinant expression of a fungal hydrolase from Papiliotrema laurentii that hydrolyzes apple cutin and clears colloidal polyester polyurethane.</title>
        <authorList>
            <consortium name="DOE Joint Genome Institute"/>
            <person name="Roman V.A."/>
            <person name="Bojanowski C."/>
            <person name="Crable B.R."/>
            <person name="Wagner D.N."/>
            <person name="Hung C.S."/>
            <person name="Nadeau L.J."/>
            <person name="Schratz L."/>
            <person name="Haridas S."/>
            <person name="Pangilinan J."/>
            <person name="Lipzen A."/>
            <person name="Na H."/>
            <person name="Yan M."/>
            <person name="Ng V."/>
            <person name="Grigoriev I.V."/>
            <person name="Spatafora J.W."/>
            <person name="Barlow D."/>
            <person name="Biffinger J."/>
            <person name="Kelley-Loughnane N."/>
            <person name="Varaljay V.A."/>
            <person name="Crookes-Goodson W.J."/>
        </authorList>
    </citation>
    <scope>NUCLEOTIDE SEQUENCE</scope>
    <source>
        <strain evidence="2">5307AH</strain>
    </source>
</reference>
<protein>
    <submittedName>
        <fullName evidence="2">Uncharacterized protein</fullName>
    </submittedName>
</protein>
<feature type="compositionally biased region" description="Polar residues" evidence="1">
    <location>
        <begin position="213"/>
        <end position="228"/>
    </location>
</feature>